<dbReference type="Proteomes" id="UP001233999">
    <property type="component" value="Unassembled WGS sequence"/>
</dbReference>
<feature type="compositionally biased region" description="Low complexity" evidence="1">
    <location>
        <begin position="18"/>
        <end position="29"/>
    </location>
</feature>
<feature type="compositionally biased region" description="Acidic residues" evidence="1">
    <location>
        <begin position="147"/>
        <end position="157"/>
    </location>
</feature>
<evidence type="ECO:0000256" key="1">
    <source>
        <dbReference type="SAM" id="MobiDB-lite"/>
    </source>
</evidence>
<accession>A0AAD8EL40</accession>
<comment type="caution">
    <text evidence="2">The sequence shown here is derived from an EMBL/GenBank/DDBJ whole genome shotgun (WGS) entry which is preliminary data.</text>
</comment>
<feature type="compositionally biased region" description="Basic and acidic residues" evidence="1">
    <location>
        <begin position="1"/>
        <end position="15"/>
    </location>
</feature>
<dbReference type="AlphaFoldDB" id="A0AAD8EL40"/>
<feature type="compositionally biased region" description="Polar residues" evidence="1">
    <location>
        <begin position="553"/>
        <end position="571"/>
    </location>
</feature>
<feature type="non-terminal residue" evidence="2">
    <location>
        <position position="1"/>
    </location>
</feature>
<evidence type="ECO:0000313" key="2">
    <source>
        <dbReference type="EMBL" id="KAJ9593834.1"/>
    </source>
</evidence>
<dbReference type="EMBL" id="JASPKZ010003207">
    <property type="protein sequence ID" value="KAJ9593834.1"/>
    <property type="molecule type" value="Genomic_DNA"/>
</dbReference>
<keyword evidence="3" id="KW-1185">Reference proteome</keyword>
<feature type="compositionally biased region" description="Basic and acidic residues" evidence="1">
    <location>
        <begin position="222"/>
        <end position="233"/>
    </location>
</feature>
<protein>
    <submittedName>
        <fullName evidence="2">Uncharacterized protein</fullName>
    </submittedName>
</protein>
<reference evidence="2" key="2">
    <citation type="submission" date="2023-05" db="EMBL/GenBank/DDBJ databases">
        <authorList>
            <person name="Fouks B."/>
        </authorList>
    </citation>
    <scope>NUCLEOTIDE SEQUENCE</scope>
    <source>
        <strain evidence="2">Stay&amp;Tobe</strain>
        <tissue evidence="2">Testes</tissue>
    </source>
</reference>
<evidence type="ECO:0000313" key="3">
    <source>
        <dbReference type="Proteomes" id="UP001233999"/>
    </source>
</evidence>
<feature type="compositionally biased region" description="Low complexity" evidence="1">
    <location>
        <begin position="639"/>
        <end position="652"/>
    </location>
</feature>
<feature type="region of interest" description="Disordered" evidence="1">
    <location>
        <begin position="146"/>
        <end position="252"/>
    </location>
</feature>
<feature type="region of interest" description="Disordered" evidence="1">
    <location>
        <begin position="76"/>
        <end position="119"/>
    </location>
</feature>
<gene>
    <name evidence="2" type="ORF">L9F63_027521</name>
</gene>
<feature type="region of interest" description="Disordered" evidence="1">
    <location>
        <begin position="638"/>
        <end position="704"/>
    </location>
</feature>
<feature type="region of interest" description="Disordered" evidence="1">
    <location>
        <begin position="307"/>
        <end position="334"/>
    </location>
</feature>
<sequence length="704" mass="75183">LKHFEPIWGEKHEPATDASPLLLPSPARPSLKTTIKLRPSTSASGRHNKIVPSLIPRRLRTVGAVTRAITSYHRVREEADSTAAKESANAAEKRPAEQTDENDEKEVHKKLKSVNSPPALAPINKFSLEHQMAVWIIINKTSSVDTCDQDASEPEAEAEMKVDDSLPEEDVTAKPSEEQTLETETEKNVEDSPAEQESETKPNEIKDEMEKETEFESVISEMRVEENKADEQHNNVSAVETSGETDKSDSNSDINFEVVKEENECEKAVQEVRCAEEFRKQDSSTVQDIVVNNDDDVPEQYVIDESVAEASTEVGSMTDHEESKPEEEEEDPEEVQAALLAAAVAGSDGCSVVDENEAVEEVKVIPMKEELEVRLEEGTFPVAPEDALSMDWPYAVKMDPAIVAAALEETGDGSPSALKSTQAQYPEYSTSQAVKLELEVTLTPEAVTSADSLVTSTVGGVQNSKTSACTPTTVSKTSVATVIPPTTIVCLPSAVSTPNLINNTQLTSGLSAPSSSNVVTSSLTKTAAVASSSAVPYLALSSNTPVRAIPTQLPKTQSKAKPRDSSQSSNYTNFKAYAASSSSGSRASSNKPPPGAVNLERSYQICQAVIQNSPNRDQLAALSTEAPTFLVGCKLQHTSSSSNKKSENSGSSRAATQNGNGPNSSVSAKPFTPPLPAPGSYPVVPGNNGVNMAKPLASMGGQGR</sequence>
<feature type="region of interest" description="Disordered" evidence="1">
    <location>
        <begin position="1"/>
        <end position="29"/>
    </location>
</feature>
<feature type="region of interest" description="Disordered" evidence="1">
    <location>
        <begin position="548"/>
        <end position="571"/>
    </location>
</feature>
<proteinExistence type="predicted"/>
<organism evidence="2 3">
    <name type="scientific">Diploptera punctata</name>
    <name type="common">Pacific beetle cockroach</name>
    <dbReference type="NCBI Taxonomy" id="6984"/>
    <lineage>
        <taxon>Eukaryota</taxon>
        <taxon>Metazoa</taxon>
        <taxon>Ecdysozoa</taxon>
        <taxon>Arthropoda</taxon>
        <taxon>Hexapoda</taxon>
        <taxon>Insecta</taxon>
        <taxon>Pterygota</taxon>
        <taxon>Neoptera</taxon>
        <taxon>Polyneoptera</taxon>
        <taxon>Dictyoptera</taxon>
        <taxon>Blattodea</taxon>
        <taxon>Blaberoidea</taxon>
        <taxon>Blaberidae</taxon>
        <taxon>Diplopterinae</taxon>
        <taxon>Diploptera</taxon>
    </lineage>
</organism>
<reference evidence="2" key="1">
    <citation type="journal article" date="2023" name="IScience">
        <title>Live-bearing cockroach genome reveals convergent evolutionary mechanisms linked to viviparity in insects and beyond.</title>
        <authorList>
            <person name="Fouks B."/>
            <person name="Harrison M.C."/>
            <person name="Mikhailova A.A."/>
            <person name="Marchal E."/>
            <person name="English S."/>
            <person name="Carruthers M."/>
            <person name="Jennings E.C."/>
            <person name="Chiamaka E.L."/>
            <person name="Frigard R.A."/>
            <person name="Pippel M."/>
            <person name="Attardo G.M."/>
            <person name="Benoit J.B."/>
            <person name="Bornberg-Bauer E."/>
            <person name="Tobe S.S."/>
        </authorList>
    </citation>
    <scope>NUCLEOTIDE SEQUENCE</scope>
    <source>
        <strain evidence="2">Stay&amp;Tobe</strain>
    </source>
</reference>
<feature type="compositionally biased region" description="Basic and acidic residues" evidence="1">
    <location>
        <begin position="198"/>
        <end position="214"/>
    </location>
</feature>
<name>A0AAD8EL40_DIPPU</name>
<feature type="compositionally biased region" description="Acidic residues" evidence="1">
    <location>
        <begin position="324"/>
        <end position="334"/>
    </location>
</feature>
<feature type="compositionally biased region" description="Polar residues" evidence="1">
    <location>
        <begin position="653"/>
        <end position="667"/>
    </location>
</feature>